<organism evidence="1 2">
    <name type="scientific">Bacillus oleivorans</name>
    <dbReference type="NCBI Taxonomy" id="1448271"/>
    <lineage>
        <taxon>Bacteria</taxon>
        <taxon>Bacillati</taxon>
        <taxon>Bacillota</taxon>
        <taxon>Bacilli</taxon>
        <taxon>Bacillales</taxon>
        <taxon>Bacillaceae</taxon>
        <taxon>Bacillus</taxon>
    </lineage>
</organism>
<protein>
    <recommendedName>
        <fullName evidence="3">Small, acid-soluble spore protein gamma-type</fullName>
    </recommendedName>
</protein>
<reference evidence="1 2" key="1">
    <citation type="submission" date="2017-08" db="EMBL/GenBank/DDBJ databases">
        <authorList>
            <person name="de Groot N.N."/>
        </authorList>
    </citation>
    <scope>NUCLEOTIDE SEQUENCE [LARGE SCALE GENOMIC DNA]</scope>
    <source>
        <strain evidence="1 2">JC228</strain>
    </source>
</reference>
<dbReference type="Proteomes" id="UP000219546">
    <property type="component" value="Unassembled WGS sequence"/>
</dbReference>
<evidence type="ECO:0000313" key="2">
    <source>
        <dbReference type="Proteomes" id="UP000219546"/>
    </source>
</evidence>
<dbReference type="AlphaFoldDB" id="A0A285CTP6"/>
<name>A0A285CTP6_9BACI</name>
<accession>A0A285CTP6</accession>
<evidence type="ECO:0008006" key="3">
    <source>
        <dbReference type="Google" id="ProtNLM"/>
    </source>
</evidence>
<proteinExistence type="predicted"/>
<dbReference type="EMBL" id="OAOP01000004">
    <property type="protein sequence ID" value="SNX70884.1"/>
    <property type="molecule type" value="Genomic_DNA"/>
</dbReference>
<evidence type="ECO:0000313" key="1">
    <source>
        <dbReference type="EMBL" id="SNX70884.1"/>
    </source>
</evidence>
<sequence length="68" mass="7547">MNDTNGHKSDPFTVVGTNIDEVKRKNANSGMSYNEVKQWLAKTTGGQGTSVFSDTDVEEVKRKNQDLK</sequence>
<gene>
    <name evidence="1" type="ORF">SAMN05877753_104415</name>
</gene>
<dbReference type="RefSeq" id="WP_097158786.1">
    <property type="nucleotide sequence ID" value="NZ_JBEPMQ010000006.1"/>
</dbReference>
<keyword evidence="2" id="KW-1185">Reference proteome</keyword>
<dbReference type="OrthoDB" id="2738625at2"/>